<dbReference type="Gene3D" id="3.40.50.1240">
    <property type="entry name" value="Phosphoglycerate mutase-like"/>
    <property type="match status" value="1"/>
</dbReference>
<dbReference type="GO" id="GO:0016787">
    <property type="term" value="F:hydrolase activity"/>
    <property type="evidence" value="ECO:0007669"/>
    <property type="project" value="UniProtKB-KW"/>
</dbReference>
<keyword evidence="2" id="KW-1185">Reference proteome</keyword>
<dbReference type="InterPro" id="IPR029033">
    <property type="entry name" value="His_PPase_superfam"/>
</dbReference>
<evidence type="ECO:0000313" key="2">
    <source>
        <dbReference type="Proteomes" id="UP001331936"/>
    </source>
</evidence>
<dbReference type="CDD" id="cd07067">
    <property type="entry name" value="HP_PGM_like"/>
    <property type="match status" value="1"/>
</dbReference>
<name>A0ABU7JNV5_9NOCA</name>
<reference evidence="1 2" key="1">
    <citation type="submission" date="2023-08" db="EMBL/GenBank/DDBJ databases">
        <authorList>
            <person name="Girao M."/>
            <person name="Carvalho M.F."/>
        </authorList>
    </citation>
    <scope>NUCLEOTIDE SEQUENCE [LARGE SCALE GENOMIC DNA]</scope>
    <source>
        <strain evidence="1 2">CC-R104</strain>
    </source>
</reference>
<dbReference type="Proteomes" id="UP001331936">
    <property type="component" value="Unassembled WGS sequence"/>
</dbReference>
<dbReference type="InterPro" id="IPR013078">
    <property type="entry name" value="His_Pase_superF_clade-1"/>
</dbReference>
<dbReference type="EMBL" id="JAUZMZ010000022">
    <property type="protein sequence ID" value="MEE2031710.1"/>
    <property type="molecule type" value="Genomic_DNA"/>
</dbReference>
<sequence>MQLLLIRHALPALALVEEGAADPPLTEEGRLQADRLPDALSPYRIAKLFCSPQRRALETAAPLATTRQLPVNRVEGLAEYDYGLDHYIPIDTARDLAPDSYARIRAGHLPDFVNAELFRTRVLDAVDEIVRSCEHSDTAVIVAHGGVINVLFQQVLGLERPLTFPIDYASVSRLLISRSGARRVASINETGHVRDMLRV</sequence>
<dbReference type="Pfam" id="PF00300">
    <property type="entry name" value="His_Phos_1"/>
    <property type="match status" value="1"/>
</dbReference>
<keyword evidence="1" id="KW-0378">Hydrolase</keyword>
<dbReference type="SMART" id="SM00855">
    <property type="entry name" value="PGAM"/>
    <property type="match status" value="1"/>
</dbReference>
<dbReference type="RefSeq" id="WP_330151160.1">
    <property type="nucleotide sequence ID" value="NZ_JAUZMZ010000022.1"/>
</dbReference>
<gene>
    <name evidence="1" type="ORF">Q8814_06210</name>
</gene>
<dbReference type="EC" id="3.1.3.-" evidence="1"/>
<organism evidence="1 2">
    <name type="scientific">Rhodococcus chondri</name>
    <dbReference type="NCBI Taxonomy" id="3065941"/>
    <lineage>
        <taxon>Bacteria</taxon>
        <taxon>Bacillati</taxon>
        <taxon>Actinomycetota</taxon>
        <taxon>Actinomycetes</taxon>
        <taxon>Mycobacteriales</taxon>
        <taxon>Nocardiaceae</taxon>
        <taxon>Rhodococcus</taxon>
    </lineage>
</organism>
<comment type="caution">
    <text evidence="1">The sequence shown here is derived from an EMBL/GenBank/DDBJ whole genome shotgun (WGS) entry which is preliminary data.</text>
</comment>
<dbReference type="InterPro" id="IPR050275">
    <property type="entry name" value="PGM_Phosphatase"/>
</dbReference>
<evidence type="ECO:0000313" key="1">
    <source>
        <dbReference type="EMBL" id="MEE2031710.1"/>
    </source>
</evidence>
<proteinExistence type="predicted"/>
<accession>A0ABU7JNV5</accession>
<protein>
    <submittedName>
        <fullName evidence="1">Histidine phosphatase family protein</fullName>
        <ecNumber evidence="1">3.1.3.-</ecNumber>
    </submittedName>
</protein>
<dbReference type="SUPFAM" id="SSF53254">
    <property type="entry name" value="Phosphoglycerate mutase-like"/>
    <property type="match status" value="1"/>
</dbReference>
<dbReference type="PANTHER" id="PTHR48100">
    <property type="entry name" value="BROAD-SPECIFICITY PHOSPHATASE YOR283W-RELATED"/>
    <property type="match status" value="1"/>
</dbReference>
<dbReference type="PANTHER" id="PTHR48100:SF1">
    <property type="entry name" value="HISTIDINE PHOSPHATASE FAMILY PROTEIN-RELATED"/>
    <property type="match status" value="1"/>
</dbReference>